<comment type="caution">
    <text evidence="1">The sequence shown here is derived from an EMBL/GenBank/DDBJ whole genome shotgun (WGS) entry which is preliminary data.</text>
</comment>
<dbReference type="AlphaFoldDB" id="A0A2C5XIV5"/>
<evidence type="ECO:0000313" key="1">
    <source>
        <dbReference type="EMBL" id="PHH64248.1"/>
    </source>
</evidence>
<dbReference type="SUPFAM" id="SSF53474">
    <property type="entry name" value="alpha/beta-Hydrolases"/>
    <property type="match status" value="1"/>
</dbReference>
<organism evidence="1 2">
    <name type="scientific">Ophiocordyceps australis</name>
    <dbReference type="NCBI Taxonomy" id="1399860"/>
    <lineage>
        <taxon>Eukaryota</taxon>
        <taxon>Fungi</taxon>
        <taxon>Dikarya</taxon>
        <taxon>Ascomycota</taxon>
        <taxon>Pezizomycotina</taxon>
        <taxon>Sordariomycetes</taxon>
        <taxon>Hypocreomycetidae</taxon>
        <taxon>Hypocreales</taxon>
        <taxon>Ophiocordycipitaceae</taxon>
        <taxon>Ophiocordyceps</taxon>
    </lineage>
</organism>
<dbReference type="EMBL" id="NJET01000034">
    <property type="protein sequence ID" value="PHH64248.1"/>
    <property type="molecule type" value="Genomic_DNA"/>
</dbReference>
<protein>
    <recommendedName>
        <fullName evidence="3">AB hydrolase-1 domain-containing protein</fullName>
    </recommendedName>
</protein>
<name>A0A2C5XIV5_9HYPO</name>
<dbReference type="InterPro" id="IPR029058">
    <property type="entry name" value="AB_hydrolase_fold"/>
</dbReference>
<reference evidence="1 2" key="1">
    <citation type="submission" date="2017-06" db="EMBL/GenBank/DDBJ databases">
        <title>Ant-infecting Ophiocordyceps genomes reveal a high diversity of potential behavioral manipulation genes and a possible major role for enterotoxins.</title>
        <authorList>
            <person name="De Bekker C."/>
            <person name="Evans H.C."/>
            <person name="Brachmann A."/>
            <person name="Hughes D.P."/>
        </authorList>
    </citation>
    <scope>NUCLEOTIDE SEQUENCE [LARGE SCALE GENOMIC DNA]</scope>
    <source>
        <strain evidence="1 2">Map64</strain>
    </source>
</reference>
<proteinExistence type="predicted"/>
<dbReference type="STRING" id="1399860.A0A2C5XIV5"/>
<dbReference type="Proteomes" id="UP000226192">
    <property type="component" value="Unassembled WGS sequence"/>
</dbReference>
<accession>A0A2C5XIV5</accession>
<dbReference type="OrthoDB" id="2152248at2759"/>
<sequence>MTTSYTTRGLAPPPAVSMSTMAMAGLLVDVYGLSELSPDATRATTCLWLLHPRLRTRSSMADIARRAVSAWNAQEEEEERGVLALAFDMPNHGSREVCARANLGWEGDNATHAIDMSGMVEGACLDMGLLMGLVGGYLKRVVDGHVVLGWSLGAHAAWRAVVTERRLDAAVVIVGCPDYTALLTDRAHRNGLPSPLIGTPFFPNSLLSSISSSDPASLLFGTPTTTPPLVPDSIPAEEQPRLGSILDKTLRGKRILCCSGRQDELVPYAVGTQRFLGLLGAAARRGGWYARGQLVVEDRVYEDAGHEFSAAMVQDALDFLLAAIAAGPRKETTPLL</sequence>
<dbReference type="Gene3D" id="3.40.50.1820">
    <property type="entry name" value="alpha/beta hydrolase"/>
    <property type="match status" value="1"/>
</dbReference>
<keyword evidence="2" id="KW-1185">Reference proteome</keyword>
<gene>
    <name evidence="1" type="ORF">CDD81_4862</name>
</gene>
<evidence type="ECO:0008006" key="3">
    <source>
        <dbReference type="Google" id="ProtNLM"/>
    </source>
</evidence>
<evidence type="ECO:0000313" key="2">
    <source>
        <dbReference type="Proteomes" id="UP000226192"/>
    </source>
</evidence>